<dbReference type="InterPro" id="IPR056679">
    <property type="entry name" value="DUF7777"/>
</dbReference>
<name>A2FWB5_TRIV3</name>
<accession>A2FWB5</accession>
<sequence length="281" mass="33502">MLSIEKENSRVATTKPLDELFTNVGQKFETETVKHEGYRFDYPLRWLRDPSVTKAVGFRRMKFISEAIHGFPFTVAFEIRYYNKEKRMYEKFEQGKLLQVSLLVNLETTLQAFQEKINDIYLEYAKQYNIDEGEYHLDIVYDRKNATVKINRIEDLGEDVYISTKYNNLAWYRFLRMLNQPAEYPVHPNFYEVENPNGTYENVFDSDAIIVHASFSGAQNSFLCLANDFYEKLQSYTNHQVESIQTFQYGLLQMEKENNPLYHAFYLELSFIYNYYRTVKI</sequence>
<evidence type="ECO:0000259" key="1">
    <source>
        <dbReference type="Pfam" id="PF24992"/>
    </source>
</evidence>
<proteinExistence type="predicted"/>
<dbReference type="Proteomes" id="UP000001542">
    <property type="component" value="Unassembled WGS sequence"/>
</dbReference>
<gene>
    <name evidence="2" type="ORF">TVAG_094860</name>
</gene>
<keyword evidence="3" id="KW-1185">Reference proteome</keyword>
<dbReference type="VEuPathDB" id="TrichDB:TVAGG3_0217640"/>
<dbReference type="VEuPathDB" id="TrichDB:TVAG_094860"/>
<dbReference type="InParanoid" id="A2FWB5"/>
<protein>
    <recommendedName>
        <fullName evidence="1">DUF7777 domain-containing protein</fullName>
    </recommendedName>
</protein>
<dbReference type="AlphaFoldDB" id="A2FWB5"/>
<evidence type="ECO:0000313" key="3">
    <source>
        <dbReference type="Proteomes" id="UP000001542"/>
    </source>
</evidence>
<organism evidence="2 3">
    <name type="scientific">Trichomonas vaginalis (strain ATCC PRA-98 / G3)</name>
    <dbReference type="NCBI Taxonomy" id="412133"/>
    <lineage>
        <taxon>Eukaryota</taxon>
        <taxon>Metamonada</taxon>
        <taxon>Parabasalia</taxon>
        <taxon>Trichomonadida</taxon>
        <taxon>Trichomonadidae</taxon>
        <taxon>Trichomonas</taxon>
    </lineage>
</organism>
<evidence type="ECO:0000313" key="2">
    <source>
        <dbReference type="EMBL" id="EAX90817.1"/>
    </source>
</evidence>
<feature type="domain" description="DUF7777" evidence="1">
    <location>
        <begin position="68"/>
        <end position="201"/>
    </location>
</feature>
<dbReference type="OrthoDB" id="10610907at2759"/>
<reference evidence="2" key="1">
    <citation type="submission" date="2006-10" db="EMBL/GenBank/DDBJ databases">
        <authorList>
            <person name="Amadeo P."/>
            <person name="Zhao Q."/>
            <person name="Wortman J."/>
            <person name="Fraser-Liggett C."/>
            <person name="Carlton J."/>
        </authorList>
    </citation>
    <scope>NUCLEOTIDE SEQUENCE</scope>
    <source>
        <strain evidence="2">G3</strain>
    </source>
</reference>
<dbReference type="EMBL" id="DS114081">
    <property type="protein sequence ID" value="EAX90817.1"/>
    <property type="molecule type" value="Genomic_DNA"/>
</dbReference>
<dbReference type="KEGG" id="tva:4748508"/>
<reference evidence="2" key="2">
    <citation type="journal article" date="2007" name="Science">
        <title>Draft genome sequence of the sexually transmitted pathogen Trichomonas vaginalis.</title>
        <authorList>
            <person name="Carlton J.M."/>
            <person name="Hirt R.P."/>
            <person name="Silva J.C."/>
            <person name="Delcher A.L."/>
            <person name="Schatz M."/>
            <person name="Zhao Q."/>
            <person name="Wortman J.R."/>
            <person name="Bidwell S.L."/>
            <person name="Alsmark U.C.M."/>
            <person name="Besteiro S."/>
            <person name="Sicheritz-Ponten T."/>
            <person name="Noel C.J."/>
            <person name="Dacks J.B."/>
            <person name="Foster P.G."/>
            <person name="Simillion C."/>
            <person name="Van de Peer Y."/>
            <person name="Miranda-Saavedra D."/>
            <person name="Barton G.J."/>
            <person name="Westrop G.D."/>
            <person name="Mueller S."/>
            <person name="Dessi D."/>
            <person name="Fiori P.L."/>
            <person name="Ren Q."/>
            <person name="Paulsen I."/>
            <person name="Zhang H."/>
            <person name="Bastida-Corcuera F.D."/>
            <person name="Simoes-Barbosa A."/>
            <person name="Brown M.T."/>
            <person name="Hayes R.D."/>
            <person name="Mukherjee M."/>
            <person name="Okumura C.Y."/>
            <person name="Schneider R."/>
            <person name="Smith A.J."/>
            <person name="Vanacova S."/>
            <person name="Villalvazo M."/>
            <person name="Haas B.J."/>
            <person name="Pertea M."/>
            <person name="Feldblyum T.V."/>
            <person name="Utterback T.R."/>
            <person name="Shu C.L."/>
            <person name="Osoegawa K."/>
            <person name="de Jong P.J."/>
            <person name="Hrdy I."/>
            <person name="Horvathova L."/>
            <person name="Zubacova Z."/>
            <person name="Dolezal P."/>
            <person name="Malik S.B."/>
            <person name="Logsdon J.M. Jr."/>
            <person name="Henze K."/>
            <person name="Gupta A."/>
            <person name="Wang C.C."/>
            <person name="Dunne R.L."/>
            <person name="Upcroft J.A."/>
            <person name="Upcroft P."/>
            <person name="White O."/>
            <person name="Salzberg S.L."/>
            <person name="Tang P."/>
            <person name="Chiu C.-H."/>
            <person name="Lee Y.-S."/>
            <person name="Embley T.M."/>
            <person name="Coombs G.H."/>
            <person name="Mottram J.C."/>
            <person name="Tachezy J."/>
            <person name="Fraser-Liggett C.M."/>
            <person name="Johnson P.J."/>
        </authorList>
    </citation>
    <scope>NUCLEOTIDE SEQUENCE [LARGE SCALE GENOMIC DNA]</scope>
    <source>
        <strain evidence="2">G3</strain>
    </source>
</reference>
<dbReference type="Pfam" id="PF24992">
    <property type="entry name" value="DUF7777"/>
    <property type="match status" value="1"/>
</dbReference>